<dbReference type="PANTHER" id="PTHR48041">
    <property type="entry name" value="ABC TRANSPORTER G FAMILY MEMBER 28"/>
    <property type="match status" value="1"/>
</dbReference>
<dbReference type="InterPro" id="IPR017871">
    <property type="entry name" value="ABC_transporter-like_CS"/>
</dbReference>
<keyword evidence="11" id="KW-1185">Reference proteome</keyword>
<protein>
    <submittedName>
        <fullName evidence="12">ATP-binding cassette subfamily G member 4</fullName>
    </submittedName>
</protein>
<accession>A0A6P8XB76</accession>
<evidence type="ECO:0000256" key="4">
    <source>
        <dbReference type="ARBA" id="ARBA00022692"/>
    </source>
</evidence>
<evidence type="ECO:0000256" key="1">
    <source>
        <dbReference type="ARBA" id="ARBA00004141"/>
    </source>
</evidence>
<comment type="similarity">
    <text evidence="2">Belongs to the ABC transporter superfamily. ABCG family. Eye pigment precursor importer (TC 3.A.1.204) subfamily.</text>
</comment>
<dbReference type="Pfam" id="PF01061">
    <property type="entry name" value="ABC2_membrane"/>
    <property type="match status" value="1"/>
</dbReference>
<name>A0A6P8XB76_DROAB</name>
<keyword evidence="7 9" id="KW-1133">Transmembrane helix</keyword>
<dbReference type="GO" id="GO:0005886">
    <property type="term" value="C:plasma membrane"/>
    <property type="evidence" value="ECO:0007669"/>
    <property type="project" value="TreeGrafter"/>
</dbReference>
<keyword evidence="4 9" id="KW-0812">Transmembrane</keyword>
<dbReference type="Gene3D" id="3.40.50.300">
    <property type="entry name" value="P-loop containing nucleotide triphosphate hydrolases"/>
    <property type="match status" value="1"/>
</dbReference>
<dbReference type="GO" id="GO:0140359">
    <property type="term" value="F:ABC-type transporter activity"/>
    <property type="evidence" value="ECO:0007669"/>
    <property type="project" value="InterPro"/>
</dbReference>
<feature type="transmembrane region" description="Helical" evidence="9">
    <location>
        <begin position="603"/>
        <end position="621"/>
    </location>
</feature>
<evidence type="ECO:0000256" key="7">
    <source>
        <dbReference type="ARBA" id="ARBA00022989"/>
    </source>
</evidence>
<feature type="transmembrane region" description="Helical" evidence="9">
    <location>
        <begin position="513"/>
        <end position="535"/>
    </location>
</feature>
<evidence type="ECO:0000256" key="8">
    <source>
        <dbReference type="ARBA" id="ARBA00023136"/>
    </source>
</evidence>
<evidence type="ECO:0000256" key="9">
    <source>
        <dbReference type="SAM" id="Phobius"/>
    </source>
</evidence>
<dbReference type="PROSITE" id="PS50893">
    <property type="entry name" value="ABC_TRANSPORTER_2"/>
    <property type="match status" value="1"/>
</dbReference>
<dbReference type="PANTHER" id="PTHR48041:SF105">
    <property type="entry name" value="FI02074P"/>
    <property type="match status" value="1"/>
</dbReference>
<dbReference type="SUPFAM" id="SSF52540">
    <property type="entry name" value="P-loop containing nucleoside triphosphate hydrolases"/>
    <property type="match status" value="1"/>
</dbReference>
<keyword evidence="3" id="KW-0813">Transport</keyword>
<reference evidence="12" key="1">
    <citation type="submission" date="2025-08" db="UniProtKB">
        <authorList>
            <consortium name="RefSeq"/>
        </authorList>
    </citation>
    <scope>IDENTIFICATION</scope>
    <source>
        <strain evidence="12">15112-1751.03</strain>
        <tissue evidence="12">Whole Adult</tissue>
    </source>
</reference>
<evidence type="ECO:0000313" key="12">
    <source>
        <dbReference type="RefSeq" id="XP_034109894.1"/>
    </source>
</evidence>
<dbReference type="FunFam" id="3.40.50.300:FF:002217">
    <property type="entry name" value="ATP-binding cassette sub-family G member 1"/>
    <property type="match status" value="1"/>
</dbReference>
<dbReference type="PROSITE" id="PS00211">
    <property type="entry name" value="ABC_TRANSPORTER_1"/>
    <property type="match status" value="1"/>
</dbReference>
<dbReference type="OrthoDB" id="66620at2759"/>
<feature type="transmembrane region" description="Helical" evidence="9">
    <location>
        <begin position="409"/>
        <end position="430"/>
    </location>
</feature>
<dbReference type="InterPro" id="IPR027417">
    <property type="entry name" value="P-loop_NTPase"/>
</dbReference>
<dbReference type="InterPro" id="IPR003439">
    <property type="entry name" value="ABC_transporter-like_ATP-bd"/>
</dbReference>
<feature type="transmembrane region" description="Helical" evidence="9">
    <location>
        <begin position="547"/>
        <end position="568"/>
    </location>
</feature>
<dbReference type="AlphaFoldDB" id="A0A6P8XB76"/>
<dbReference type="GeneID" id="117571705"/>
<dbReference type="SMART" id="SM00382">
    <property type="entry name" value="AAA"/>
    <property type="match status" value="1"/>
</dbReference>
<organism evidence="11 12">
    <name type="scientific">Drosophila albomicans</name>
    <name type="common">Fruit fly</name>
    <dbReference type="NCBI Taxonomy" id="7291"/>
    <lineage>
        <taxon>Eukaryota</taxon>
        <taxon>Metazoa</taxon>
        <taxon>Ecdysozoa</taxon>
        <taxon>Arthropoda</taxon>
        <taxon>Hexapoda</taxon>
        <taxon>Insecta</taxon>
        <taxon>Pterygota</taxon>
        <taxon>Neoptera</taxon>
        <taxon>Endopterygota</taxon>
        <taxon>Diptera</taxon>
        <taxon>Brachycera</taxon>
        <taxon>Muscomorpha</taxon>
        <taxon>Ephydroidea</taxon>
        <taxon>Drosophilidae</taxon>
        <taxon>Drosophila</taxon>
    </lineage>
</organism>
<dbReference type="RefSeq" id="XP_034109894.1">
    <property type="nucleotide sequence ID" value="XM_034254003.2"/>
</dbReference>
<comment type="subcellular location">
    <subcellularLocation>
        <location evidence="1">Membrane</location>
        <topology evidence="1">Multi-pass membrane protein</topology>
    </subcellularLocation>
</comment>
<evidence type="ECO:0000256" key="3">
    <source>
        <dbReference type="ARBA" id="ARBA00022448"/>
    </source>
</evidence>
<keyword evidence="6 12" id="KW-0067">ATP-binding</keyword>
<feature type="domain" description="ABC transporter" evidence="10">
    <location>
        <begin position="15"/>
        <end position="246"/>
    </location>
</feature>
<gene>
    <name evidence="12" type="primary">LOC117571705</name>
</gene>
<feature type="transmembrane region" description="Helical" evidence="9">
    <location>
        <begin position="450"/>
        <end position="471"/>
    </location>
</feature>
<sequence length="627" mass="70668">MDSTRNLLSKQSKDVEFQDVFYTVDQRNNFFRLTGQRQILKGVSGSFRNGQLSAIMGPSGAGKSSLLNAISGFRKSGVTGNIRMKRDNACYITQDDHHQTLLTVEELINLSYDLKLKQNHKKEEQITEILTNLNLNHRRNVTAEKLSGGERKRLSIALELVDNPNIFFLDEPTSGLDEVTAAQCIRLLQQMAREGRTIVCTIHQPSATIYNYFDSIYVLAKGQCVFQGCPQATIPFLRLAHLDCPRHYSPSDYIIEVIDAEEGQLVPLLSELTDNGKLTYIGRQVEPLDTQLLPQQAITTLFVEQPKRQFLPTFFAGSAASTDGSLMGAAGALLGQVKAFSKHLHQDRRKISGLQQFIVLMRVMLLRTMRARIALLIQLVHHTLCGLFFGLIFFQLGNQGARMFDHLKFCIGAVLMIVYTQVMVPILSYPADVKVVKKETFNRWYSLMPYYLALTISRLPLQVLLNVTFMAMTYWMSGLPEQLWRFCIFVAVGLMISLVAEGMGLAIGATFSITNGSVVGPLIIAPLMGLAVYGFDFAPQITWGMNVLMKFSYVRVGVVALVLAVFGFQREELDCDEIYCHFSDPRVLLKFLDVDKVSILDQFGLLAMLMIFFRVIMYISLRKRCYT</sequence>
<keyword evidence="8 9" id="KW-0472">Membrane</keyword>
<dbReference type="InterPro" id="IPR050352">
    <property type="entry name" value="ABCG_transporters"/>
</dbReference>
<feature type="transmembrane region" description="Helical" evidence="9">
    <location>
        <begin position="483"/>
        <end position="507"/>
    </location>
</feature>
<dbReference type="GO" id="GO:0016887">
    <property type="term" value="F:ATP hydrolysis activity"/>
    <property type="evidence" value="ECO:0007669"/>
    <property type="project" value="InterPro"/>
</dbReference>
<dbReference type="GO" id="GO:0005524">
    <property type="term" value="F:ATP binding"/>
    <property type="evidence" value="ECO:0007669"/>
    <property type="project" value="UniProtKB-KW"/>
</dbReference>
<dbReference type="Proteomes" id="UP000515160">
    <property type="component" value="Chromosome 3"/>
</dbReference>
<evidence type="ECO:0000256" key="5">
    <source>
        <dbReference type="ARBA" id="ARBA00022741"/>
    </source>
</evidence>
<dbReference type="InterPro" id="IPR013525">
    <property type="entry name" value="ABC2_TM"/>
</dbReference>
<feature type="transmembrane region" description="Helical" evidence="9">
    <location>
        <begin position="375"/>
        <end position="397"/>
    </location>
</feature>
<evidence type="ECO:0000256" key="6">
    <source>
        <dbReference type="ARBA" id="ARBA00022840"/>
    </source>
</evidence>
<evidence type="ECO:0000256" key="2">
    <source>
        <dbReference type="ARBA" id="ARBA00005814"/>
    </source>
</evidence>
<evidence type="ECO:0000313" key="11">
    <source>
        <dbReference type="Proteomes" id="UP000515160"/>
    </source>
</evidence>
<dbReference type="InterPro" id="IPR003593">
    <property type="entry name" value="AAA+_ATPase"/>
</dbReference>
<evidence type="ECO:0000259" key="10">
    <source>
        <dbReference type="PROSITE" id="PS50893"/>
    </source>
</evidence>
<proteinExistence type="inferred from homology"/>
<dbReference type="Pfam" id="PF00005">
    <property type="entry name" value="ABC_tran"/>
    <property type="match status" value="1"/>
</dbReference>
<keyword evidence="5" id="KW-0547">Nucleotide-binding</keyword>